<dbReference type="PANTHER" id="PTHR19957:SF38">
    <property type="entry name" value="LD27581P"/>
    <property type="match status" value="1"/>
</dbReference>
<dbReference type="GO" id="GO:0006906">
    <property type="term" value="P:vesicle fusion"/>
    <property type="evidence" value="ECO:0007669"/>
    <property type="project" value="TreeGrafter"/>
</dbReference>
<dbReference type="STRING" id="70667.A0A0X3Q6K4"/>
<dbReference type="GO" id="GO:0012505">
    <property type="term" value="C:endomembrane system"/>
    <property type="evidence" value="ECO:0007669"/>
    <property type="project" value="TreeGrafter"/>
</dbReference>
<protein>
    <submittedName>
        <fullName evidence="5 8">Syntaxin-12</fullName>
    </submittedName>
</protein>
<sequence length="250" mass="27577">MNKMALTGVASNEMNTIEQSIQRIKHDLDQFEEILKRAESGHATVSFLNEKYHAIILSTKDLSQHLRSLRSASHSLGESSETRVRARQLHEQAMAQTTRIQRFGREVQRVSESLAHAAAMQGDRSAVGGGSADLMGFEGGPAQQQQVVLQIESEEQRAREMEALESDIVLVNELFTTLATYVHDQGELVDSIEANTEAAYVQVASGVQQLNSAVVHRKSARRRKCICALIFIVLIVIIGLIIGLSLRSNS</sequence>
<evidence type="ECO:0000256" key="3">
    <source>
        <dbReference type="SAM" id="Phobius"/>
    </source>
</evidence>
<accession>A0A0X3Q6K4</accession>
<keyword evidence="2" id="KW-0175">Coiled coil</keyword>
<reference evidence="6 7" key="3">
    <citation type="submission" date="2018-11" db="EMBL/GenBank/DDBJ databases">
        <authorList>
            <consortium name="Pathogen Informatics"/>
        </authorList>
    </citation>
    <scope>NUCLEOTIDE SEQUENCE [LARGE SCALE GENOMIC DNA]</scope>
    <source>
        <strain evidence="6 7">NST_G2</strain>
    </source>
</reference>
<evidence type="ECO:0000256" key="2">
    <source>
        <dbReference type="SAM" id="Coils"/>
    </source>
</evidence>
<feature type="coiled-coil region" evidence="2">
    <location>
        <begin position="14"/>
        <end position="41"/>
    </location>
</feature>
<reference evidence="8" key="2">
    <citation type="submission" date="2016-06" db="UniProtKB">
        <authorList>
            <consortium name="WormBaseParasite"/>
        </authorList>
    </citation>
    <scope>IDENTIFICATION</scope>
</reference>
<dbReference type="EMBL" id="GEEE01005298">
    <property type="protein sequence ID" value="JAP57927.1"/>
    <property type="molecule type" value="Transcribed_RNA"/>
</dbReference>
<dbReference type="SMART" id="SM00397">
    <property type="entry name" value="t_SNARE"/>
    <property type="match status" value="1"/>
</dbReference>
<dbReference type="GO" id="GO:0005484">
    <property type="term" value="F:SNAP receptor activity"/>
    <property type="evidence" value="ECO:0007669"/>
    <property type="project" value="TreeGrafter"/>
</dbReference>
<dbReference type="Gene3D" id="1.20.5.110">
    <property type="match status" value="1"/>
</dbReference>
<proteinExistence type="inferred from homology"/>
<keyword evidence="3" id="KW-0472">Membrane</keyword>
<keyword evidence="7" id="KW-1185">Reference proteome</keyword>
<reference evidence="5" key="1">
    <citation type="submission" date="2016-01" db="EMBL/GenBank/DDBJ databases">
        <title>Reference transcriptome for the parasite Schistocephalus solidus: insights into the molecular evolution of parasitism.</title>
        <authorList>
            <person name="Hebert F.O."/>
            <person name="Grambauer S."/>
            <person name="Barber I."/>
            <person name="Landry C.R."/>
            <person name="Aubin-Horth N."/>
        </authorList>
    </citation>
    <scope>NUCLEOTIDE SEQUENCE</scope>
</reference>
<name>A0A0X3Q6K4_SCHSO</name>
<dbReference type="GO" id="GO:0048278">
    <property type="term" value="P:vesicle docking"/>
    <property type="evidence" value="ECO:0007669"/>
    <property type="project" value="TreeGrafter"/>
</dbReference>
<evidence type="ECO:0000313" key="6">
    <source>
        <dbReference type="EMBL" id="VDL93155.1"/>
    </source>
</evidence>
<comment type="similarity">
    <text evidence="1">Belongs to the syntaxin family.</text>
</comment>
<evidence type="ECO:0000313" key="8">
    <source>
        <dbReference type="WBParaSite" id="SSLN_0000698301-mRNA-1"/>
    </source>
</evidence>
<dbReference type="Proteomes" id="UP000275846">
    <property type="component" value="Unassembled WGS sequence"/>
</dbReference>
<dbReference type="SUPFAM" id="SSF47661">
    <property type="entry name" value="t-snare proteins"/>
    <property type="match status" value="1"/>
</dbReference>
<dbReference type="PANTHER" id="PTHR19957">
    <property type="entry name" value="SYNTAXIN"/>
    <property type="match status" value="1"/>
</dbReference>
<keyword evidence="3" id="KW-0812">Transmembrane</keyword>
<dbReference type="Pfam" id="PF05739">
    <property type="entry name" value="SNARE"/>
    <property type="match status" value="1"/>
</dbReference>
<evidence type="ECO:0000313" key="5">
    <source>
        <dbReference type="EMBL" id="JAP57927.1"/>
    </source>
</evidence>
<dbReference type="OrthoDB" id="364348at2759"/>
<evidence type="ECO:0000313" key="7">
    <source>
        <dbReference type="Proteomes" id="UP000275846"/>
    </source>
</evidence>
<feature type="domain" description="T-SNARE coiled-coil homology" evidence="4">
    <location>
        <begin position="151"/>
        <end position="213"/>
    </location>
</feature>
<dbReference type="InterPro" id="IPR000727">
    <property type="entry name" value="T_SNARE_dom"/>
</dbReference>
<dbReference type="WBParaSite" id="SSLN_0000698301-mRNA-1">
    <property type="protein sequence ID" value="SSLN_0000698301-mRNA-1"/>
    <property type="gene ID" value="SSLN_0000698301"/>
</dbReference>
<dbReference type="GO" id="GO:0006886">
    <property type="term" value="P:intracellular protein transport"/>
    <property type="evidence" value="ECO:0007669"/>
    <property type="project" value="TreeGrafter"/>
</dbReference>
<dbReference type="GO" id="GO:0000149">
    <property type="term" value="F:SNARE binding"/>
    <property type="evidence" value="ECO:0007669"/>
    <property type="project" value="TreeGrafter"/>
</dbReference>
<dbReference type="InterPro" id="IPR045242">
    <property type="entry name" value="Syntaxin"/>
</dbReference>
<dbReference type="PROSITE" id="PS50192">
    <property type="entry name" value="T_SNARE"/>
    <property type="match status" value="1"/>
</dbReference>
<organism evidence="5">
    <name type="scientific">Schistocephalus solidus</name>
    <name type="common">Tapeworm</name>
    <dbReference type="NCBI Taxonomy" id="70667"/>
    <lineage>
        <taxon>Eukaryota</taxon>
        <taxon>Metazoa</taxon>
        <taxon>Spiralia</taxon>
        <taxon>Lophotrochozoa</taxon>
        <taxon>Platyhelminthes</taxon>
        <taxon>Cestoda</taxon>
        <taxon>Eucestoda</taxon>
        <taxon>Diphyllobothriidea</taxon>
        <taxon>Diphyllobothriidae</taxon>
        <taxon>Schistocephalus</taxon>
    </lineage>
</organism>
<evidence type="ECO:0000259" key="4">
    <source>
        <dbReference type="PROSITE" id="PS50192"/>
    </source>
</evidence>
<keyword evidence="3" id="KW-1133">Transmembrane helix</keyword>
<dbReference type="EMBL" id="UYSU01033845">
    <property type="protein sequence ID" value="VDL93155.1"/>
    <property type="molecule type" value="Genomic_DNA"/>
</dbReference>
<dbReference type="InterPro" id="IPR010989">
    <property type="entry name" value="SNARE"/>
</dbReference>
<dbReference type="GO" id="GO:0031201">
    <property type="term" value="C:SNARE complex"/>
    <property type="evidence" value="ECO:0007669"/>
    <property type="project" value="TreeGrafter"/>
</dbReference>
<gene>
    <name evidence="5" type="primary">STX12</name>
    <name evidence="6" type="ORF">SSLN_LOCUS6770</name>
    <name evidence="5" type="ORF">TR95892</name>
</gene>
<evidence type="ECO:0000256" key="1">
    <source>
        <dbReference type="ARBA" id="ARBA00009063"/>
    </source>
</evidence>
<feature type="transmembrane region" description="Helical" evidence="3">
    <location>
        <begin position="226"/>
        <end position="246"/>
    </location>
</feature>
<dbReference type="AlphaFoldDB" id="A0A0X3Q6K4"/>